<dbReference type="EMBL" id="JAGMWN010000011">
    <property type="protein sequence ID" value="MBP5858771.1"/>
    <property type="molecule type" value="Genomic_DNA"/>
</dbReference>
<name>A0A8J7SQ30_9PROT</name>
<comment type="caution">
    <text evidence="2">The sequence shown here is derived from an EMBL/GenBank/DDBJ whole genome shotgun (WGS) entry which is preliminary data.</text>
</comment>
<proteinExistence type="predicted"/>
<sequence>MPPNPEDIVDHVLDDAPLPPKRDRGAGHEEDMGIFNACIRMAEIGFGRWDARRSYEWKITIGLWTLLAAAIYRGFEILPLLVGLLVVVGHGWWLRNIWVRHTSDANLAWHFFNQGQRFLEKYGVESLPERTDIRIGRGRDRPGGSIRAFLSDWAMGFQFAVTVGLIAVLYLAGTNEISWGLDMVLKTPRGS</sequence>
<dbReference type="RefSeq" id="WP_210683361.1">
    <property type="nucleotide sequence ID" value="NZ_JAGMWN010000011.1"/>
</dbReference>
<feature type="transmembrane region" description="Helical" evidence="1">
    <location>
        <begin position="77"/>
        <end position="94"/>
    </location>
</feature>
<evidence type="ECO:0000313" key="2">
    <source>
        <dbReference type="EMBL" id="MBP5858771.1"/>
    </source>
</evidence>
<organism evidence="2 3">
    <name type="scientific">Marivibrio halodurans</name>
    <dbReference type="NCBI Taxonomy" id="2039722"/>
    <lineage>
        <taxon>Bacteria</taxon>
        <taxon>Pseudomonadati</taxon>
        <taxon>Pseudomonadota</taxon>
        <taxon>Alphaproteobacteria</taxon>
        <taxon>Rhodospirillales</taxon>
        <taxon>Rhodospirillaceae</taxon>
        <taxon>Marivibrio</taxon>
    </lineage>
</organism>
<evidence type="ECO:0000256" key="1">
    <source>
        <dbReference type="SAM" id="Phobius"/>
    </source>
</evidence>
<keyword evidence="1" id="KW-1133">Transmembrane helix</keyword>
<reference evidence="2" key="1">
    <citation type="submission" date="2021-04" db="EMBL/GenBank/DDBJ databases">
        <authorList>
            <person name="Zhang D.-C."/>
        </authorList>
    </citation>
    <scope>NUCLEOTIDE SEQUENCE</scope>
    <source>
        <strain evidence="2">CGMCC 1.15697</strain>
    </source>
</reference>
<feature type="transmembrane region" description="Helical" evidence="1">
    <location>
        <begin position="149"/>
        <end position="173"/>
    </location>
</feature>
<evidence type="ECO:0000313" key="3">
    <source>
        <dbReference type="Proteomes" id="UP000672602"/>
    </source>
</evidence>
<dbReference type="AlphaFoldDB" id="A0A8J7SQ30"/>
<keyword evidence="1" id="KW-0812">Transmembrane</keyword>
<keyword evidence="3" id="KW-1185">Reference proteome</keyword>
<dbReference type="Proteomes" id="UP000672602">
    <property type="component" value="Unassembled WGS sequence"/>
</dbReference>
<keyword evidence="1" id="KW-0472">Membrane</keyword>
<accession>A0A8J7SQ30</accession>
<gene>
    <name evidence="2" type="ORF">KAJ83_17265</name>
</gene>
<protein>
    <submittedName>
        <fullName evidence="2">Uncharacterized protein</fullName>
    </submittedName>
</protein>